<comment type="subcellular location">
    <subcellularLocation>
        <location evidence="1">Cell membrane</location>
        <topology evidence="1">Multi-pass membrane protein</topology>
    </subcellularLocation>
</comment>
<protein>
    <submittedName>
        <fullName evidence="10">ABC transporter permease subunit</fullName>
    </submittedName>
</protein>
<evidence type="ECO:0000256" key="4">
    <source>
        <dbReference type="ARBA" id="ARBA00022692"/>
    </source>
</evidence>
<dbReference type="InterPro" id="IPR000515">
    <property type="entry name" value="MetI-like"/>
</dbReference>
<keyword evidence="6 8" id="KW-0472">Membrane</keyword>
<organism evidence="10 11">
    <name type="scientific">Candidatus Comchoanobacter bicostacola</name>
    <dbReference type="NCBI Taxonomy" id="2919598"/>
    <lineage>
        <taxon>Bacteria</taxon>
        <taxon>Pseudomonadati</taxon>
        <taxon>Pseudomonadota</taxon>
        <taxon>Gammaproteobacteria</taxon>
        <taxon>Candidatus Comchoanobacterales</taxon>
        <taxon>Candidatus Comchoanobacteraceae</taxon>
        <taxon>Candidatus Comchoanobacter</taxon>
    </lineage>
</organism>
<name>A0ABY5DLT3_9GAMM</name>
<gene>
    <name evidence="10" type="ORF">MMH89_00210</name>
</gene>
<evidence type="ECO:0000259" key="9">
    <source>
        <dbReference type="Pfam" id="PF00528"/>
    </source>
</evidence>
<dbReference type="EMBL" id="CP092900">
    <property type="protein sequence ID" value="UTC24589.1"/>
    <property type="molecule type" value="Genomic_DNA"/>
</dbReference>
<evidence type="ECO:0000256" key="8">
    <source>
        <dbReference type="SAM" id="Phobius"/>
    </source>
</evidence>
<keyword evidence="4 8" id="KW-0812">Transmembrane</keyword>
<evidence type="ECO:0000313" key="11">
    <source>
        <dbReference type="Proteomes" id="UP001055955"/>
    </source>
</evidence>
<keyword evidence="11" id="KW-1185">Reference proteome</keyword>
<evidence type="ECO:0000256" key="3">
    <source>
        <dbReference type="ARBA" id="ARBA00022475"/>
    </source>
</evidence>
<evidence type="ECO:0000256" key="7">
    <source>
        <dbReference type="ARBA" id="ARBA00024202"/>
    </source>
</evidence>
<feature type="transmembrane region" description="Helical" evidence="8">
    <location>
        <begin position="83"/>
        <end position="106"/>
    </location>
</feature>
<feature type="transmembrane region" description="Helical" evidence="8">
    <location>
        <begin position="249"/>
        <end position="270"/>
    </location>
</feature>
<dbReference type="Proteomes" id="UP001055955">
    <property type="component" value="Chromosome"/>
</dbReference>
<feature type="domain" description="ABC transmembrane type-1" evidence="9">
    <location>
        <begin position="98"/>
        <end position="265"/>
    </location>
</feature>
<sequence>MEIPRYQRQLKNLIIICCIVFTHLTLYNQLVGDSTDATFTILNSEPTSSLRLFWDTITLQHQYSYFKSTPIAQLIAQALGQSLSLVFLISCIVYSLTIILGTLLFFRNLRILNYLILCIGAMPSTLLVCLYMFLIQTHHNSWLSIPSNHLSLVVLISLKYSAKYIQIFKTMLRIEYKKTYIKFLTGLGTSPYIIFIRFAAKNALFILIKQSPVRFVKMMFSILIFESILNTQGMGSLFIHALLTKDTPLFTSCVLIYSILSTVSISRIQYHNNHAIQ</sequence>
<evidence type="ECO:0000256" key="1">
    <source>
        <dbReference type="ARBA" id="ARBA00004651"/>
    </source>
</evidence>
<evidence type="ECO:0000313" key="10">
    <source>
        <dbReference type="EMBL" id="UTC24589.1"/>
    </source>
</evidence>
<dbReference type="PANTHER" id="PTHR43163:SF6">
    <property type="entry name" value="DIPEPTIDE TRANSPORT SYSTEM PERMEASE PROTEIN DPPB-RELATED"/>
    <property type="match status" value="1"/>
</dbReference>
<keyword evidence="3" id="KW-1003">Cell membrane</keyword>
<comment type="similarity">
    <text evidence="7">Belongs to the binding-protein-dependent transport system permease family. OppBC subfamily.</text>
</comment>
<evidence type="ECO:0000256" key="5">
    <source>
        <dbReference type="ARBA" id="ARBA00022989"/>
    </source>
</evidence>
<evidence type="ECO:0000256" key="2">
    <source>
        <dbReference type="ARBA" id="ARBA00022448"/>
    </source>
</evidence>
<feature type="transmembrane region" description="Helical" evidence="8">
    <location>
        <begin position="179"/>
        <end position="200"/>
    </location>
</feature>
<keyword evidence="2" id="KW-0813">Transport</keyword>
<dbReference type="Pfam" id="PF00528">
    <property type="entry name" value="BPD_transp_1"/>
    <property type="match status" value="1"/>
</dbReference>
<accession>A0ABY5DLT3</accession>
<dbReference type="RefSeq" id="WP_258568373.1">
    <property type="nucleotide sequence ID" value="NZ_CP092900.1"/>
</dbReference>
<feature type="transmembrane region" description="Helical" evidence="8">
    <location>
        <begin position="12"/>
        <end position="30"/>
    </location>
</feature>
<proteinExistence type="inferred from homology"/>
<keyword evidence="5 8" id="KW-1133">Transmembrane helix</keyword>
<dbReference type="PANTHER" id="PTHR43163">
    <property type="entry name" value="DIPEPTIDE TRANSPORT SYSTEM PERMEASE PROTEIN DPPB-RELATED"/>
    <property type="match status" value="1"/>
</dbReference>
<feature type="transmembrane region" description="Helical" evidence="8">
    <location>
        <begin position="113"/>
        <end position="135"/>
    </location>
</feature>
<evidence type="ECO:0000256" key="6">
    <source>
        <dbReference type="ARBA" id="ARBA00023136"/>
    </source>
</evidence>
<feature type="transmembrane region" description="Helical" evidence="8">
    <location>
        <begin position="220"/>
        <end position="242"/>
    </location>
</feature>
<feature type="transmembrane region" description="Helical" evidence="8">
    <location>
        <begin position="141"/>
        <end position="158"/>
    </location>
</feature>
<reference evidence="10 11" key="1">
    <citation type="journal article" date="2022" name="Nat. Microbiol.">
        <title>The microbiome of a bacterivorous marine choanoflagellate contains a resource-demanding obligate bacterial associate.</title>
        <authorList>
            <person name="Needham D.M."/>
            <person name="Poirier C."/>
            <person name="Bachy C."/>
            <person name="George E.E."/>
            <person name="Wilken S."/>
            <person name="Yung C.C.M."/>
            <person name="Limardo A.J."/>
            <person name="Morando M."/>
            <person name="Sudek L."/>
            <person name="Malmstrom R.R."/>
            <person name="Keeling P.J."/>
            <person name="Santoro A.E."/>
            <person name="Worden A.Z."/>
        </authorList>
    </citation>
    <scope>NUCLEOTIDE SEQUENCE [LARGE SCALE GENOMIC DNA]</scope>
    <source>
        <strain evidence="10 11">Comchoano-1</strain>
    </source>
</reference>